<evidence type="ECO:0000256" key="1">
    <source>
        <dbReference type="ARBA" id="ARBA00001971"/>
    </source>
</evidence>
<feature type="binding site" description="axial binding residue" evidence="7">
    <location>
        <position position="536"/>
    </location>
    <ligand>
        <name>heme</name>
        <dbReference type="ChEBI" id="CHEBI:30413"/>
    </ligand>
    <ligandPart>
        <name>Fe</name>
        <dbReference type="ChEBI" id="CHEBI:18248"/>
    </ligandPart>
</feature>
<dbReference type="EMBL" id="KZ821284">
    <property type="protein sequence ID" value="PYH40506.1"/>
    <property type="molecule type" value="Genomic_DNA"/>
</dbReference>
<dbReference type="STRING" id="1450539.A0A318Z0H5"/>
<dbReference type="GO" id="GO:0020037">
    <property type="term" value="F:heme binding"/>
    <property type="evidence" value="ECO:0007669"/>
    <property type="project" value="InterPro"/>
</dbReference>
<accession>A0A318Z0H5</accession>
<keyword evidence="8" id="KW-1133">Transmembrane helix</keyword>
<dbReference type="SUPFAM" id="SSF48264">
    <property type="entry name" value="Cytochrome P450"/>
    <property type="match status" value="1"/>
</dbReference>
<evidence type="ECO:0000256" key="5">
    <source>
        <dbReference type="ARBA" id="ARBA00023004"/>
    </source>
</evidence>
<name>A0A318Z0H5_9EURO</name>
<dbReference type="GO" id="GO:0005506">
    <property type="term" value="F:iron ion binding"/>
    <property type="evidence" value="ECO:0007669"/>
    <property type="project" value="InterPro"/>
</dbReference>
<dbReference type="Proteomes" id="UP000248349">
    <property type="component" value="Unassembled WGS sequence"/>
</dbReference>
<dbReference type="PRINTS" id="PR00385">
    <property type="entry name" value="P450"/>
</dbReference>
<dbReference type="AlphaFoldDB" id="A0A318Z0H5"/>
<dbReference type="GO" id="GO:0004497">
    <property type="term" value="F:monooxygenase activity"/>
    <property type="evidence" value="ECO:0007669"/>
    <property type="project" value="UniProtKB-KW"/>
</dbReference>
<evidence type="ECO:0000313" key="9">
    <source>
        <dbReference type="EMBL" id="PYH40506.1"/>
    </source>
</evidence>
<dbReference type="OrthoDB" id="6692864at2759"/>
<keyword evidence="8" id="KW-0472">Membrane</keyword>
<dbReference type="Gene3D" id="1.10.630.10">
    <property type="entry name" value="Cytochrome P450"/>
    <property type="match status" value="1"/>
</dbReference>
<evidence type="ECO:0000256" key="4">
    <source>
        <dbReference type="ARBA" id="ARBA00023002"/>
    </source>
</evidence>
<keyword evidence="10" id="KW-1185">Reference proteome</keyword>
<protein>
    <submittedName>
        <fullName evidence="9">Cytochrome P450</fullName>
    </submittedName>
</protein>
<dbReference type="PANTHER" id="PTHR24305">
    <property type="entry name" value="CYTOCHROME P450"/>
    <property type="match status" value="1"/>
</dbReference>
<organism evidence="9 10">
    <name type="scientific">Aspergillus saccharolyticus JOP 1030-1</name>
    <dbReference type="NCBI Taxonomy" id="1450539"/>
    <lineage>
        <taxon>Eukaryota</taxon>
        <taxon>Fungi</taxon>
        <taxon>Dikarya</taxon>
        <taxon>Ascomycota</taxon>
        <taxon>Pezizomycotina</taxon>
        <taxon>Eurotiomycetes</taxon>
        <taxon>Eurotiomycetidae</taxon>
        <taxon>Eurotiales</taxon>
        <taxon>Aspergillaceae</taxon>
        <taxon>Aspergillus</taxon>
        <taxon>Aspergillus subgen. Circumdati</taxon>
    </lineage>
</organism>
<comment type="similarity">
    <text evidence="2">Belongs to the cytochrome P450 family.</text>
</comment>
<keyword evidence="4" id="KW-0560">Oxidoreductase</keyword>
<keyword evidence="8" id="KW-0812">Transmembrane</keyword>
<keyword evidence="7" id="KW-0349">Heme</keyword>
<dbReference type="InterPro" id="IPR050121">
    <property type="entry name" value="Cytochrome_P450_monoxygenase"/>
</dbReference>
<evidence type="ECO:0000256" key="2">
    <source>
        <dbReference type="ARBA" id="ARBA00010617"/>
    </source>
</evidence>
<dbReference type="PRINTS" id="PR00463">
    <property type="entry name" value="EP450I"/>
</dbReference>
<dbReference type="RefSeq" id="XP_025426488.1">
    <property type="nucleotide sequence ID" value="XM_025579827.1"/>
</dbReference>
<dbReference type="Pfam" id="PF00067">
    <property type="entry name" value="p450"/>
    <property type="match status" value="1"/>
</dbReference>
<feature type="transmembrane region" description="Helical" evidence="8">
    <location>
        <begin position="43"/>
        <end position="60"/>
    </location>
</feature>
<proteinExistence type="inferred from homology"/>
<keyword evidence="5 7" id="KW-0408">Iron</keyword>
<dbReference type="InterPro" id="IPR001128">
    <property type="entry name" value="Cyt_P450"/>
</dbReference>
<keyword evidence="6" id="KW-0503">Monooxygenase</keyword>
<reference evidence="9 10" key="1">
    <citation type="submission" date="2016-12" db="EMBL/GenBank/DDBJ databases">
        <title>The genomes of Aspergillus section Nigri reveals drivers in fungal speciation.</title>
        <authorList>
            <consortium name="DOE Joint Genome Institute"/>
            <person name="Vesth T.C."/>
            <person name="Nybo J."/>
            <person name="Theobald S."/>
            <person name="Brandl J."/>
            <person name="Frisvad J.C."/>
            <person name="Nielsen K.F."/>
            <person name="Lyhne E.K."/>
            <person name="Kogle M.E."/>
            <person name="Kuo A."/>
            <person name="Riley R."/>
            <person name="Clum A."/>
            <person name="Nolan M."/>
            <person name="Lipzen A."/>
            <person name="Salamov A."/>
            <person name="Henrissat B."/>
            <person name="Wiebenga A."/>
            <person name="De Vries R.P."/>
            <person name="Grigoriev I.V."/>
            <person name="Mortensen U.H."/>
            <person name="Andersen M.R."/>
            <person name="Baker S.E."/>
        </authorList>
    </citation>
    <scope>NUCLEOTIDE SEQUENCE [LARGE SCALE GENOMIC DNA]</scope>
    <source>
        <strain evidence="9 10">JOP 1030-1</strain>
    </source>
</reference>
<dbReference type="InterPro" id="IPR036396">
    <property type="entry name" value="Cyt_P450_sf"/>
</dbReference>
<gene>
    <name evidence="9" type="ORF">BP01DRAFT_427053</name>
</gene>
<dbReference type="InterPro" id="IPR002401">
    <property type="entry name" value="Cyt_P450_E_grp-I"/>
</dbReference>
<dbReference type="PANTHER" id="PTHR24305:SF187">
    <property type="entry name" value="P450, PUTATIVE (EUROFUNG)-RELATED"/>
    <property type="match status" value="1"/>
</dbReference>
<dbReference type="CDD" id="cd11061">
    <property type="entry name" value="CYP67-like"/>
    <property type="match status" value="1"/>
</dbReference>
<feature type="transmembrane region" description="Helical" evidence="8">
    <location>
        <begin position="13"/>
        <end position="31"/>
    </location>
</feature>
<comment type="cofactor">
    <cofactor evidence="1 7">
        <name>heme</name>
        <dbReference type="ChEBI" id="CHEBI:30413"/>
    </cofactor>
</comment>
<evidence type="ECO:0000313" key="10">
    <source>
        <dbReference type="Proteomes" id="UP000248349"/>
    </source>
</evidence>
<evidence type="ECO:0000256" key="8">
    <source>
        <dbReference type="SAM" id="Phobius"/>
    </source>
</evidence>
<evidence type="ECO:0000256" key="3">
    <source>
        <dbReference type="ARBA" id="ARBA00022723"/>
    </source>
</evidence>
<feature type="transmembrane region" description="Helical" evidence="8">
    <location>
        <begin position="80"/>
        <end position="102"/>
    </location>
</feature>
<dbReference type="GeneID" id="37081056"/>
<sequence length="593" mass="66707">MTLSFDLIDLAKHHGFFLALAGVSAHLLYWIRGERNNKEVRAWLLTHAVVNIAILGFILLNPPAQQSPWSISAWGRGLAAVSLLNLCFYGPLFASVSVYRLFFHRLRRFPGPVALKLSKLTAAYANVGKERDFERIWDLHKQYGDIVRTGPQELSVLSADAIEAIYGASSRCTRATWYDRLKASGDFSEDFATFHIRDPVAHGKRRKALWDKAFNIRALKSYQPVVVRTTERFLDALQERVGQVVSGPDTMQLLSYDLMGLVGWGYSFENIENWRLNPALHFVRQVTSGQRIISQAPWLMSLLVNLPGMDAPMHRYGNWIEARIREKMQLLQGPERETADAMGKMIPAMVTLSESALYSEGELMVIAGGDTTATTLATVIFYLARNPSIQHKLQAELDEAAQRLRQQGDDEATDSSPEASYYRSISSLPYLRACINEALRLMPPVPGEIPRKTPLEGIHIPLPTPTTPSSTSVATPSTIFIPGDTIISVPVLPVQRDSRNYVHPDDFIPERWTDEKPELTLNRSAFMPFAAGAYTCAGRALAYIEMRIVLAKLFERFQVRLADGEDGRRFLEETKDCHVVHLGDFEVVYERRG</sequence>
<keyword evidence="3 7" id="KW-0479">Metal-binding</keyword>
<evidence type="ECO:0000256" key="6">
    <source>
        <dbReference type="ARBA" id="ARBA00023033"/>
    </source>
</evidence>
<evidence type="ECO:0000256" key="7">
    <source>
        <dbReference type="PIRSR" id="PIRSR602401-1"/>
    </source>
</evidence>
<dbReference type="GO" id="GO:0016705">
    <property type="term" value="F:oxidoreductase activity, acting on paired donors, with incorporation or reduction of molecular oxygen"/>
    <property type="evidence" value="ECO:0007669"/>
    <property type="project" value="InterPro"/>
</dbReference>